<dbReference type="Proteomes" id="UP000062912">
    <property type="component" value="Unassembled WGS sequence"/>
</dbReference>
<dbReference type="AlphaFoldDB" id="A0A132EC16"/>
<proteinExistence type="predicted"/>
<dbReference type="PANTHER" id="PTHR46401">
    <property type="entry name" value="GLYCOSYLTRANSFERASE WBBK-RELATED"/>
    <property type="match status" value="1"/>
</dbReference>
<organism evidence="4 5">
    <name type="scientific">Burkholderia pseudomultivorans</name>
    <dbReference type="NCBI Taxonomy" id="1207504"/>
    <lineage>
        <taxon>Bacteria</taxon>
        <taxon>Pseudomonadati</taxon>
        <taxon>Pseudomonadota</taxon>
        <taxon>Betaproteobacteria</taxon>
        <taxon>Burkholderiales</taxon>
        <taxon>Burkholderiaceae</taxon>
        <taxon>Burkholderia</taxon>
        <taxon>Burkholderia cepacia complex</taxon>
    </lineage>
</organism>
<comment type="caution">
    <text evidence="4">The sequence shown here is derived from an EMBL/GenBank/DDBJ whole genome shotgun (WGS) entry which is preliminary data.</text>
</comment>
<dbReference type="InterPro" id="IPR028098">
    <property type="entry name" value="Glyco_trans_4-like_N"/>
</dbReference>
<gene>
    <name evidence="4" type="ORF">WT56_24205</name>
</gene>
<dbReference type="PANTHER" id="PTHR46401:SF2">
    <property type="entry name" value="GLYCOSYLTRANSFERASE WBBK-RELATED"/>
    <property type="match status" value="1"/>
</dbReference>
<dbReference type="Pfam" id="PF00534">
    <property type="entry name" value="Glycos_transf_1"/>
    <property type="match status" value="1"/>
</dbReference>
<reference evidence="4 5" key="1">
    <citation type="submission" date="2015-11" db="EMBL/GenBank/DDBJ databases">
        <title>Expanding the genomic diversity of Burkholderia species for the development of highly accurate diagnostics.</title>
        <authorList>
            <person name="Sahl J."/>
            <person name="Keim P."/>
            <person name="Wagner D."/>
        </authorList>
    </citation>
    <scope>NUCLEOTIDE SEQUENCE [LARGE SCALE GENOMIC DNA]</scope>
    <source>
        <strain evidence="4 5">MSMB368WGS</strain>
    </source>
</reference>
<dbReference type="CDD" id="cd03809">
    <property type="entry name" value="GT4_MtfB-like"/>
    <property type="match status" value="1"/>
</dbReference>
<evidence type="ECO:0000313" key="4">
    <source>
        <dbReference type="EMBL" id="KWF24677.1"/>
    </source>
</evidence>
<dbReference type="GO" id="GO:0016757">
    <property type="term" value="F:glycosyltransferase activity"/>
    <property type="evidence" value="ECO:0007669"/>
    <property type="project" value="InterPro"/>
</dbReference>
<dbReference type="Gene3D" id="3.40.50.2000">
    <property type="entry name" value="Glycogen Phosphorylase B"/>
    <property type="match status" value="2"/>
</dbReference>
<dbReference type="InterPro" id="IPR001296">
    <property type="entry name" value="Glyco_trans_1"/>
</dbReference>
<dbReference type="EMBL" id="LPJR01000058">
    <property type="protein sequence ID" value="KWF24677.1"/>
    <property type="molecule type" value="Genomic_DNA"/>
</dbReference>
<dbReference type="GO" id="GO:0009103">
    <property type="term" value="P:lipopolysaccharide biosynthetic process"/>
    <property type="evidence" value="ECO:0007669"/>
    <property type="project" value="TreeGrafter"/>
</dbReference>
<dbReference type="Pfam" id="PF13439">
    <property type="entry name" value="Glyco_transf_4"/>
    <property type="match status" value="1"/>
</dbReference>
<evidence type="ECO:0000259" key="3">
    <source>
        <dbReference type="Pfam" id="PF13439"/>
    </source>
</evidence>
<protein>
    <submittedName>
        <fullName evidence="4">Glycosyl transferase family 1</fullName>
    </submittedName>
</protein>
<keyword evidence="1 4" id="KW-0808">Transferase</keyword>
<evidence type="ECO:0000313" key="5">
    <source>
        <dbReference type="Proteomes" id="UP000062912"/>
    </source>
</evidence>
<sequence>MAFRRSSNHQMDQKRIIAIDGHNLALQRGTGVATYAKNLAENVRELGWDAWTLYGAPISAKQPPMLREISFYDYLGGTSQKRGWMTSTYLEAKQLVQAPFGYRAVEIPQSGVVEIRRFSTRLPSGTKIFNINDLFLVARRHFKRHRKFLTIRFDERPDIMHWTYPLPVRAEGVPNVYTIHDLVPLRLPYTTLDNKRYYHRLIKGCIDFGDHVCTVSEKSKEDIINIFGADCDCITNTYQSVETSRAMGSRNVSEVEQEVEGIYGLKPYDYFLFFGAIEPKKNVGRLIEAYLSAKVDAKLVIVGALAWKSSEEMKLFESMAKVHSAMHENIKVFDYAPRSFLMSLIRCAKAVVFPSLYEGFGLPLLEAMQLGVPTLCSSEGSLPEIAGDASVVVDPYDVTSIARGMEKLDSDERLRERLVEVGFDQAAKFDAATYRKRLQGMYAALV</sequence>
<evidence type="ECO:0000259" key="2">
    <source>
        <dbReference type="Pfam" id="PF00534"/>
    </source>
</evidence>
<feature type="domain" description="Glycosyltransferase subfamily 4-like N-terminal" evidence="3">
    <location>
        <begin position="138"/>
        <end position="235"/>
    </location>
</feature>
<feature type="domain" description="Glycosyl transferase family 1" evidence="2">
    <location>
        <begin position="268"/>
        <end position="420"/>
    </location>
</feature>
<dbReference type="SUPFAM" id="SSF53756">
    <property type="entry name" value="UDP-Glycosyltransferase/glycogen phosphorylase"/>
    <property type="match status" value="1"/>
</dbReference>
<accession>A0A132EC16</accession>
<name>A0A132EC16_9BURK</name>
<evidence type="ECO:0000256" key="1">
    <source>
        <dbReference type="ARBA" id="ARBA00022679"/>
    </source>
</evidence>